<dbReference type="PATRIC" id="fig|1187852.3.peg.4487"/>
<sequence length="359" mass="37573">MDAQALAAPSVEGGTQGRNRARARCGVDAAALARLQVFEVAPQGPRLVPPEGVARLQALMPRYPLGRDEAGALWRHLESLEASERRGVEPDRIRLGVDAASGPRLIASLRAALDGGAGEALRVHGRGVELVPVRDAAEIAAGGLLALVFATDLAACHQDGGLPLLFPLAPIGDDLRADEVRSLMPSRRDQAEALLSGAPSDVAVLADAAGRALLPGSTARPILDPDRLDKPLPLELIVLVAPARWRDLVGLLRPGTRVHAIGPEIGAVLPALARGGIRLVLTDPSAGPGVDPAPAPDRLARAAAALLRAALVAAGRDLTRGALLRAFDTLHLDGSDWPGLDYARHPRTGRRDTILLRLE</sequence>
<evidence type="ECO:0000256" key="1">
    <source>
        <dbReference type="SAM" id="MobiDB-lite"/>
    </source>
</evidence>
<reference evidence="2 3" key="1">
    <citation type="submission" date="2015-03" db="EMBL/GenBank/DDBJ databases">
        <title>Genome sequencing of Methylobacterium tarhaniae DSM 25844.</title>
        <authorList>
            <person name="Chaudhry V."/>
            <person name="Patil P.B."/>
        </authorList>
    </citation>
    <scope>NUCLEOTIDE SEQUENCE [LARGE SCALE GENOMIC DNA]</scope>
    <source>
        <strain evidence="2 3">DSM 25844</strain>
    </source>
</reference>
<feature type="region of interest" description="Disordered" evidence="1">
    <location>
        <begin position="1"/>
        <end position="20"/>
    </location>
</feature>
<protein>
    <submittedName>
        <fullName evidence="2">Uncharacterized protein</fullName>
    </submittedName>
</protein>
<evidence type="ECO:0000313" key="2">
    <source>
        <dbReference type="EMBL" id="KMO28902.1"/>
    </source>
</evidence>
<proteinExistence type="predicted"/>
<name>A0A0J6S5L1_9HYPH</name>
<dbReference type="AlphaFoldDB" id="A0A0J6S5L1"/>
<dbReference type="EMBL" id="LABZ01000323">
    <property type="protein sequence ID" value="KMO28902.1"/>
    <property type="molecule type" value="Genomic_DNA"/>
</dbReference>
<gene>
    <name evidence="2" type="ORF">VQ03_29735</name>
</gene>
<comment type="caution">
    <text evidence="2">The sequence shown here is derived from an EMBL/GenBank/DDBJ whole genome shotgun (WGS) entry which is preliminary data.</text>
</comment>
<accession>A0A0J6S5L1</accession>
<dbReference type="Proteomes" id="UP000036449">
    <property type="component" value="Unassembled WGS sequence"/>
</dbReference>
<evidence type="ECO:0000313" key="3">
    <source>
        <dbReference type="Proteomes" id="UP000036449"/>
    </source>
</evidence>
<keyword evidence="3" id="KW-1185">Reference proteome</keyword>
<organism evidence="2 3">
    <name type="scientific">Methylobacterium tarhaniae</name>
    <dbReference type="NCBI Taxonomy" id="1187852"/>
    <lineage>
        <taxon>Bacteria</taxon>
        <taxon>Pseudomonadati</taxon>
        <taxon>Pseudomonadota</taxon>
        <taxon>Alphaproteobacteria</taxon>
        <taxon>Hyphomicrobiales</taxon>
        <taxon>Methylobacteriaceae</taxon>
        <taxon>Methylobacterium</taxon>
    </lineage>
</organism>